<dbReference type="InterPro" id="IPR036259">
    <property type="entry name" value="MFS_trans_sf"/>
</dbReference>
<evidence type="ECO:0000259" key="7">
    <source>
        <dbReference type="PROSITE" id="PS50850"/>
    </source>
</evidence>
<evidence type="ECO:0000256" key="4">
    <source>
        <dbReference type="ARBA" id="ARBA00022989"/>
    </source>
</evidence>
<keyword evidence="4 6" id="KW-1133">Transmembrane helix</keyword>
<feature type="domain" description="Major facilitator superfamily (MFS) profile" evidence="7">
    <location>
        <begin position="21"/>
        <end position="420"/>
    </location>
</feature>
<evidence type="ECO:0000313" key="8">
    <source>
        <dbReference type="EMBL" id="SEA15574.1"/>
    </source>
</evidence>
<dbReference type="GO" id="GO:0012505">
    <property type="term" value="C:endomembrane system"/>
    <property type="evidence" value="ECO:0007669"/>
    <property type="project" value="UniProtKB-SubCell"/>
</dbReference>
<evidence type="ECO:0000256" key="1">
    <source>
        <dbReference type="ARBA" id="ARBA00004127"/>
    </source>
</evidence>
<keyword evidence="5 6" id="KW-0472">Membrane</keyword>
<dbReference type="GO" id="GO:0022857">
    <property type="term" value="F:transmembrane transporter activity"/>
    <property type="evidence" value="ECO:0007669"/>
    <property type="project" value="InterPro"/>
</dbReference>
<evidence type="ECO:0000256" key="3">
    <source>
        <dbReference type="ARBA" id="ARBA00022692"/>
    </source>
</evidence>
<name>A0A1H3YX04_9BACT</name>
<comment type="subcellular location">
    <subcellularLocation>
        <location evidence="1">Endomembrane system</location>
        <topology evidence="1">Multi-pass membrane protein</topology>
    </subcellularLocation>
</comment>
<dbReference type="EMBL" id="FNQN01000003">
    <property type="protein sequence ID" value="SEA15574.1"/>
    <property type="molecule type" value="Genomic_DNA"/>
</dbReference>
<feature type="transmembrane region" description="Helical" evidence="6">
    <location>
        <begin position="307"/>
        <end position="325"/>
    </location>
</feature>
<dbReference type="AlphaFoldDB" id="A0A1H3YX04"/>
<feature type="transmembrane region" description="Helical" evidence="6">
    <location>
        <begin position="190"/>
        <end position="210"/>
    </location>
</feature>
<dbReference type="Pfam" id="PF11700">
    <property type="entry name" value="ATG22"/>
    <property type="match status" value="1"/>
</dbReference>
<feature type="transmembrane region" description="Helical" evidence="6">
    <location>
        <begin position="272"/>
        <end position="295"/>
    </location>
</feature>
<feature type="transmembrane region" description="Helical" evidence="6">
    <location>
        <begin position="91"/>
        <end position="108"/>
    </location>
</feature>
<dbReference type="InterPro" id="IPR020846">
    <property type="entry name" value="MFS_dom"/>
</dbReference>
<feature type="transmembrane region" description="Helical" evidence="6">
    <location>
        <begin position="114"/>
        <end position="134"/>
    </location>
</feature>
<feature type="transmembrane region" description="Helical" evidence="6">
    <location>
        <begin position="59"/>
        <end position="79"/>
    </location>
</feature>
<sequence>MTHQLRKSRFGWCLYDWANSAFATVVLAAVLPVYFVSLVPENGAILPFISNHRFSAASIWGYNVSISMLILAVAAPILGALADRNAWHKRLMILFWLLGCLATALLAITTNNYLTTSLLFILGNIAFAGANIFYNAHLPFLAPIDQVDKLSARGFAFGYIGGGILLALDFLLILNFDFFGFPDPGAATRFGFLLTASWWFIFAIPTFIYLPPTTKRLQPGYRFSLRGYFQQFKQLLDYRDLTVFLVAFLCYNDGIQTVITVSAIYAREELQLGQGTIIGCFLMIQFLAMPGALLFARIGEKTGTARAIFFSLIIFVLVCFFAYRMTTPYEFWILGAVIALILGGSQALSRSLFSSMVPKQKSAEFFSFFSISSRFAAIFGPLLFALIADLSGSSRHSILALSIFFIIGGILLLRVNVKRGQAVANSG</sequence>
<dbReference type="Proteomes" id="UP000199409">
    <property type="component" value="Unassembled WGS sequence"/>
</dbReference>
<feature type="transmembrane region" description="Helical" evidence="6">
    <location>
        <begin position="21"/>
        <end position="39"/>
    </location>
</feature>
<evidence type="ECO:0000256" key="5">
    <source>
        <dbReference type="ARBA" id="ARBA00023136"/>
    </source>
</evidence>
<dbReference type="STRING" id="37625.SAMN05660420_01410"/>
<evidence type="ECO:0000256" key="6">
    <source>
        <dbReference type="SAM" id="Phobius"/>
    </source>
</evidence>
<feature type="transmembrane region" description="Helical" evidence="6">
    <location>
        <begin position="241"/>
        <end position="266"/>
    </location>
</feature>
<keyword evidence="9" id="KW-1185">Reference proteome</keyword>
<dbReference type="PANTHER" id="PTHR23519">
    <property type="entry name" value="AUTOPHAGY-RELATED PROTEIN 22"/>
    <property type="match status" value="1"/>
</dbReference>
<dbReference type="InterPro" id="IPR050495">
    <property type="entry name" value="ATG22/LtaA_families"/>
</dbReference>
<proteinExistence type="predicted"/>
<feature type="transmembrane region" description="Helical" evidence="6">
    <location>
        <begin position="365"/>
        <end position="388"/>
    </location>
</feature>
<dbReference type="InterPro" id="IPR024671">
    <property type="entry name" value="Atg22-like"/>
</dbReference>
<organism evidence="8 9">
    <name type="scientific">Desulfuromusa kysingii</name>
    <dbReference type="NCBI Taxonomy" id="37625"/>
    <lineage>
        <taxon>Bacteria</taxon>
        <taxon>Pseudomonadati</taxon>
        <taxon>Thermodesulfobacteriota</taxon>
        <taxon>Desulfuromonadia</taxon>
        <taxon>Desulfuromonadales</taxon>
        <taxon>Geopsychrobacteraceae</taxon>
        <taxon>Desulfuromusa</taxon>
    </lineage>
</organism>
<reference evidence="8 9" key="1">
    <citation type="submission" date="2016-10" db="EMBL/GenBank/DDBJ databases">
        <authorList>
            <person name="de Groot N.N."/>
        </authorList>
    </citation>
    <scope>NUCLEOTIDE SEQUENCE [LARGE SCALE GENOMIC DNA]</scope>
    <source>
        <strain evidence="8 9">DSM 7343</strain>
    </source>
</reference>
<dbReference type="SUPFAM" id="SSF103473">
    <property type="entry name" value="MFS general substrate transporter"/>
    <property type="match status" value="1"/>
</dbReference>
<feature type="transmembrane region" description="Helical" evidence="6">
    <location>
        <begin position="331"/>
        <end position="353"/>
    </location>
</feature>
<evidence type="ECO:0000313" key="9">
    <source>
        <dbReference type="Proteomes" id="UP000199409"/>
    </source>
</evidence>
<feature type="transmembrane region" description="Helical" evidence="6">
    <location>
        <begin position="155"/>
        <end position="178"/>
    </location>
</feature>
<evidence type="ECO:0000256" key="2">
    <source>
        <dbReference type="ARBA" id="ARBA00022448"/>
    </source>
</evidence>
<dbReference type="RefSeq" id="WP_175498289.1">
    <property type="nucleotide sequence ID" value="NZ_FNQN01000003.1"/>
</dbReference>
<gene>
    <name evidence="8" type="ORF">SAMN05660420_01410</name>
</gene>
<keyword evidence="2" id="KW-0813">Transport</keyword>
<accession>A0A1H3YX04</accession>
<dbReference type="PANTHER" id="PTHR23519:SF1">
    <property type="entry name" value="AUTOPHAGY-RELATED PROTEIN 22"/>
    <property type="match status" value="1"/>
</dbReference>
<dbReference type="Gene3D" id="1.20.1250.20">
    <property type="entry name" value="MFS general substrate transporter like domains"/>
    <property type="match status" value="1"/>
</dbReference>
<dbReference type="PROSITE" id="PS50850">
    <property type="entry name" value="MFS"/>
    <property type="match status" value="1"/>
</dbReference>
<protein>
    <submittedName>
        <fullName evidence="8">MFS transporter, UMF1 family</fullName>
    </submittedName>
</protein>
<feature type="transmembrane region" description="Helical" evidence="6">
    <location>
        <begin position="394"/>
        <end position="413"/>
    </location>
</feature>
<keyword evidence="3 6" id="KW-0812">Transmembrane</keyword>